<dbReference type="OrthoDB" id="5842921at2759"/>
<dbReference type="Proteomes" id="UP000835052">
    <property type="component" value="Unassembled WGS sequence"/>
</dbReference>
<feature type="compositionally biased region" description="Polar residues" evidence="1">
    <location>
        <begin position="1"/>
        <end position="13"/>
    </location>
</feature>
<keyword evidence="3" id="KW-1185">Reference proteome</keyword>
<gene>
    <name evidence="2" type="ORF">CAUJ_LOCUS1280</name>
</gene>
<feature type="compositionally biased region" description="Basic and acidic residues" evidence="1">
    <location>
        <begin position="92"/>
        <end position="111"/>
    </location>
</feature>
<organism evidence="2 3">
    <name type="scientific">Caenorhabditis auriculariae</name>
    <dbReference type="NCBI Taxonomy" id="2777116"/>
    <lineage>
        <taxon>Eukaryota</taxon>
        <taxon>Metazoa</taxon>
        <taxon>Ecdysozoa</taxon>
        <taxon>Nematoda</taxon>
        <taxon>Chromadorea</taxon>
        <taxon>Rhabditida</taxon>
        <taxon>Rhabditina</taxon>
        <taxon>Rhabditomorpha</taxon>
        <taxon>Rhabditoidea</taxon>
        <taxon>Rhabditidae</taxon>
        <taxon>Peloderinae</taxon>
        <taxon>Caenorhabditis</taxon>
    </lineage>
</organism>
<feature type="compositionally biased region" description="Basic and acidic residues" evidence="1">
    <location>
        <begin position="223"/>
        <end position="233"/>
    </location>
</feature>
<comment type="caution">
    <text evidence="2">The sequence shown here is derived from an EMBL/GenBank/DDBJ whole genome shotgun (WGS) entry which is preliminary data.</text>
</comment>
<feature type="region of interest" description="Disordered" evidence="1">
    <location>
        <begin position="181"/>
        <end position="236"/>
    </location>
</feature>
<sequence>MTVQANEMSSPIENSDADMPVAADEVLEHVDSGPELEKDELEEHRMLGQGKNHPPRNPPLGSSARSVPCQRGAKRNRRKELTGSPGNVRRRQQVDERDRRKPQAEAKHGDDLNAVSSTTSENPFVGNYAELTIESNTSTIAPLETTGTNVPKKEVQEEVYEKKNEELTVVESSGVEAENFEMENRTSTVVSTGNSESDNSAEMMEKDEGSAEPDGDETSTESVKIKNSTEESANRSAEIVLESAENFTYESSEPFEAKMTVEAFLQTIPEMHVTANDNTPTTSSSTTTLASTTVTDASVKNCPLPRLCAKNCFIAINEDGCQDCQCLWQSIICESDSDCPDRQLCDLGHCNCKPGFKQDMRHSAKCEVDLEHSLKTNGDETHGIKTQTAERPFPAMLKRPEFSSAAFSSFSTTTSATATTEGVENVSENEEYPVEDEQMAFPSFTVAPIFSTTTRKERKSHAAHVLLPSKFTTVEPLAREIVERFEEENRESTPIPAPFEQHLEGVWYPMRKGDIPHLGIFGGELRRAPQKQGKSAEKRLYHEYTRANRRGKPVKVEVQNARKLMNDECETREGCGPRMVCCKKRWCDKSKKCGIARFCLPSCDTTKLTFLPSEPRSVGIIDIIYD</sequence>
<reference evidence="2" key="1">
    <citation type="submission" date="2020-10" db="EMBL/GenBank/DDBJ databases">
        <authorList>
            <person name="Kikuchi T."/>
        </authorList>
    </citation>
    <scope>NUCLEOTIDE SEQUENCE</scope>
    <source>
        <strain evidence="2">NKZ352</strain>
    </source>
</reference>
<proteinExistence type="predicted"/>
<name>A0A8S1GQX8_9PELO</name>
<dbReference type="AlphaFoldDB" id="A0A8S1GQX8"/>
<feature type="compositionally biased region" description="Basic and acidic residues" evidence="1">
    <location>
        <begin position="26"/>
        <end position="46"/>
    </location>
</feature>
<evidence type="ECO:0000313" key="2">
    <source>
        <dbReference type="EMBL" id="CAD6185361.1"/>
    </source>
</evidence>
<feature type="compositionally biased region" description="Polar residues" evidence="1">
    <location>
        <begin position="185"/>
        <end position="200"/>
    </location>
</feature>
<evidence type="ECO:0000256" key="1">
    <source>
        <dbReference type="SAM" id="MobiDB-lite"/>
    </source>
</evidence>
<accession>A0A8S1GQX8</accession>
<dbReference type="EMBL" id="CAJGYM010000002">
    <property type="protein sequence ID" value="CAD6185361.1"/>
    <property type="molecule type" value="Genomic_DNA"/>
</dbReference>
<evidence type="ECO:0000313" key="3">
    <source>
        <dbReference type="Proteomes" id="UP000835052"/>
    </source>
</evidence>
<protein>
    <submittedName>
        <fullName evidence="2">Uncharacterized protein</fullName>
    </submittedName>
</protein>
<feature type="compositionally biased region" description="Acidic residues" evidence="1">
    <location>
        <begin position="210"/>
        <end position="219"/>
    </location>
</feature>
<feature type="region of interest" description="Disordered" evidence="1">
    <location>
        <begin position="1"/>
        <end position="123"/>
    </location>
</feature>